<dbReference type="Pfam" id="PF16924">
    <property type="entry name" value="DpaA_N"/>
    <property type="match status" value="1"/>
</dbReference>
<dbReference type="STRING" id="246199.CUS_4930"/>
<dbReference type="InterPro" id="IPR031629">
    <property type="entry name" value="DpaA_N"/>
</dbReference>
<organism evidence="3 4">
    <name type="scientific">Ruminococcus albus 8</name>
    <dbReference type="NCBI Taxonomy" id="246199"/>
    <lineage>
        <taxon>Bacteria</taxon>
        <taxon>Bacillati</taxon>
        <taxon>Bacillota</taxon>
        <taxon>Clostridia</taxon>
        <taxon>Eubacteriales</taxon>
        <taxon>Oscillospiraceae</taxon>
        <taxon>Ruminococcus</taxon>
    </lineage>
</organism>
<evidence type="ECO:0000259" key="1">
    <source>
        <dbReference type="Pfam" id="PF02826"/>
    </source>
</evidence>
<accession>E9S7K5</accession>
<dbReference type="GO" id="GO:0051287">
    <property type="term" value="F:NAD binding"/>
    <property type="evidence" value="ECO:0007669"/>
    <property type="project" value="InterPro"/>
</dbReference>
<dbReference type="OrthoDB" id="8840764at2"/>
<dbReference type="Gene3D" id="3.40.50.720">
    <property type="entry name" value="NAD(P)-binding Rossmann-like Domain"/>
    <property type="match status" value="1"/>
</dbReference>
<feature type="domain" description="Dipicolinate synthase subunit A N-terminal" evidence="2">
    <location>
        <begin position="8"/>
        <end position="112"/>
    </location>
</feature>
<dbReference type="RefSeq" id="WP_002846923.1">
    <property type="nucleotide sequence ID" value="NZ_ADKM02000012.1"/>
</dbReference>
<gene>
    <name evidence="3" type="ORF">CUS_4930</name>
</gene>
<proteinExistence type="predicted"/>
<name>E9S7K5_RUMAL</name>
<evidence type="ECO:0000313" key="4">
    <source>
        <dbReference type="Proteomes" id="UP000004259"/>
    </source>
</evidence>
<dbReference type="SUPFAM" id="SSF51735">
    <property type="entry name" value="NAD(P)-binding Rossmann-fold domains"/>
    <property type="match status" value="1"/>
</dbReference>
<dbReference type="Proteomes" id="UP000004259">
    <property type="component" value="Unassembled WGS sequence"/>
</dbReference>
<sequence length="288" mass="30902">MNEKVILCAGGGLRFSYMCRELCGFGRVYAVGDVSAEEGVTLLVSPEDMAVSADVLVLPMMGGGLKVNAGGEEIGFDRLTRRLKQGALVLGGRLSAEQKAFFESCGFNCEDYFARESLVIKNCLPTAEGALQIALNETAETVFGSRVLVLGYGRTAKCCARLFKAVGADCTVCARRAESLADAWTEGFETFYVKELRDRASDFDIIINTVPALLLAEKVLSDVRKNVLIIDLASKPGGTDFLSAERLGVKAIHALALPEKTAPASAGSLLGEAVGEIFRERWGISDKR</sequence>
<dbReference type="eggNOG" id="COG0169">
    <property type="taxonomic scope" value="Bacteria"/>
</dbReference>
<dbReference type="AlphaFoldDB" id="E9S7K5"/>
<dbReference type="InterPro" id="IPR036291">
    <property type="entry name" value="NAD(P)-bd_dom_sf"/>
</dbReference>
<dbReference type="Pfam" id="PF02826">
    <property type="entry name" value="2-Hacid_dh_C"/>
    <property type="match status" value="1"/>
</dbReference>
<evidence type="ECO:0000313" key="3">
    <source>
        <dbReference type="EMBL" id="EGC04744.1"/>
    </source>
</evidence>
<reference evidence="3 4" key="1">
    <citation type="submission" date="2011-02" db="EMBL/GenBank/DDBJ databases">
        <authorList>
            <person name="Nelson K.E."/>
            <person name="Sutton G."/>
            <person name="Torralba M."/>
            <person name="Durkin S."/>
            <person name="Harkins D."/>
            <person name="Montgomery R."/>
            <person name="Ziemer C."/>
            <person name="Klaassens E."/>
            <person name="Ocuiv P."/>
            <person name="Morrison M."/>
        </authorList>
    </citation>
    <scope>NUCLEOTIDE SEQUENCE [LARGE SCALE GENOMIC DNA]</scope>
    <source>
        <strain evidence="3 4">8</strain>
    </source>
</reference>
<evidence type="ECO:0000259" key="2">
    <source>
        <dbReference type="Pfam" id="PF16924"/>
    </source>
</evidence>
<dbReference type="InterPro" id="IPR006140">
    <property type="entry name" value="D-isomer_DH_NAD-bd"/>
</dbReference>
<protein>
    <submittedName>
        <fullName evidence="3">Putative dipicolinic acid synthetase, A subunit</fullName>
    </submittedName>
</protein>
<feature type="domain" description="D-isomer specific 2-hydroxyacid dehydrogenase NAD-binding" evidence="1">
    <location>
        <begin position="138"/>
        <end position="232"/>
    </location>
</feature>
<comment type="caution">
    <text evidence="3">The sequence shown here is derived from an EMBL/GenBank/DDBJ whole genome shotgun (WGS) entry which is preliminary data.</text>
</comment>
<dbReference type="EMBL" id="ADKM02000012">
    <property type="protein sequence ID" value="EGC04744.1"/>
    <property type="molecule type" value="Genomic_DNA"/>
</dbReference>
<keyword evidence="4" id="KW-1185">Reference proteome</keyword>